<keyword evidence="2" id="KW-0812">Transmembrane</keyword>
<feature type="signal peptide" evidence="3">
    <location>
        <begin position="1"/>
        <end position="23"/>
    </location>
</feature>
<feature type="compositionally biased region" description="Basic residues" evidence="1">
    <location>
        <begin position="330"/>
        <end position="348"/>
    </location>
</feature>
<feature type="region of interest" description="Disordered" evidence="1">
    <location>
        <begin position="329"/>
        <end position="348"/>
    </location>
</feature>
<evidence type="ECO:0000313" key="5">
    <source>
        <dbReference type="Proteomes" id="UP000827892"/>
    </source>
</evidence>
<gene>
    <name evidence="4" type="ORF">L3Y34_000374</name>
</gene>
<protein>
    <submittedName>
        <fullName evidence="4">Uncharacterized protein</fullName>
    </submittedName>
</protein>
<dbReference type="EMBL" id="CP090893">
    <property type="protein sequence ID" value="ULT98975.1"/>
    <property type="molecule type" value="Genomic_DNA"/>
</dbReference>
<keyword evidence="3" id="KW-0732">Signal</keyword>
<dbReference type="Proteomes" id="UP000827892">
    <property type="component" value="Chromosome III"/>
</dbReference>
<keyword evidence="2" id="KW-0472">Membrane</keyword>
<feature type="transmembrane region" description="Helical" evidence="2">
    <location>
        <begin position="301"/>
        <end position="321"/>
    </location>
</feature>
<feature type="compositionally biased region" description="Polar residues" evidence="1">
    <location>
        <begin position="251"/>
        <end position="266"/>
    </location>
</feature>
<evidence type="ECO:0000256" key="3">
    <source>
        <dbReference type="SAM" id="SignalP"/>
    </source>
</evidence>
<evidence type="ECO:0000256" key="2">
    <source>
        <dbReference type="SAM" id="Phobius"/>
    </source>
</evidence>
<evidence type="ECO:0000256" key="1">
    <source>
        <dbReference type="SAM" id="MobiDB-lite"/>
    </source>
</evidence>
<feature type="chain" id="PRO_5042205820" evidence="3">
    <location>
        <begin position="24"/>
        <end position="348"/>
    </location>
</feature>
<reference evidence="4 5" key="1">
    <citation type="submission" date="2022-05" db="EMBL/GenBank/DDBJ databases">
        <title>Chromosome-level reference genomes for two strains of Caenorhabditis briggsae: an improved platform for comparative genomics.</title>
        <authorList>
            <person name="Stevens L."/>
            <person name="Andersen E.C."/>
        </authorList>
    </citation>
    <scope>NUCLEOTIDE SEQUENCE [LARGE SCALE GENOMIC DNA]</scope>
    <source>
        <strain evidence="4">QX1410_ONT</strain>
        <tissue evidence="4">Whole-organism</tissue>
    </source>
</reference>
<accession>A0AAE9D988</accession>
<feature type="compositionally biased region" description="Low complexity" evidence="1">
    <location>
        <begin position="204"/>
        <end position="215"/>
    </location>
</feature>
<feature type="region of interest" description="Disordered" evidence="1">
    <location>
        <begin position="197"/>
        <end position="225"/>
    </location>
</feature>
<feature type="region of interest" description="Disordered" evidence="1">
    <location>
        <begin position="239"/>
        <end position="270"/>
    </location>
</feature>
<sequence length="348" mass="36615">MSRFLLLLWKCIFLAIFMLQIQCENLGNHSLDTVIRVKRLQLPGNSTTPATVVPGGTVNQSTISQNSTASTNGSSIVTQPVTVATVPFGNTVTKEATTVTANHTTVDQRATVVAGVPVTQSTVSQNSTALTNGSSTVTQPVTSASLASDATIIPESTVTQPTVADTVATVVPGGPVTQSTVPDTVTTVTAQQTIVTQPKVPEPSTTWTDSSSSSTEVTAPGTVPDTVATTEEPLITVVPNPATPTNPPVIETTQKSNIPKSTTPSGPQAEALKATGKNAAEKLKETEFKNKVFAFELTTSFVLVVASIGAYVASFLAYKYAKKVTSLENKKKKKLQRSKRTKRAKKKQ</sequence>
<dbReference type="AlphaFoldDB" id="A0AAE9D988"/>
<name>A0AAE9D988_CAEBR</name>
<organism evidence="4 5">
    <name type="scientific">Caenorhabditis briggsae</name>
    <dbReference type="NCBI Taxonomy" id="6238"/>
    <lineage>
        <taxon>Eukaryota</taxon>
        <taxon>Metazoa</taxon>
        <taxon>Ecdysozoa</taxon>
        <taxon>Nematoda</taxon>
        <taxon>Chromadorea</taxon>
        <taxon>Rhabditida</taxon>
        <taxon>Rhabditina</taxon>
        <taxon>Rhabditomorpha</taxon>
        <taxon>Rhabditoidea</taxon>
        <taxon>Rhabditidae</taxon>
        <taxon>Peloderinae</taxon>
        <taxon>Caenorhabditis</taxon>
    </lineage>
</organism>
<keyword evidence="2" id="KW-1133">Transmembrane helix</keyword>
<proteinExistence type="predicted"/>
<evidence type="ECO:0000313" key="4">
    <source>
        <dbReference type="EMBL" id="ULT98975.1"/>
    </source>
</evidence>